<dbReference type="InterPro" id="IPR028082">
    <property type="entry name" value="Peripla_BP_I"/>
</dbReference>
<gene>
    <name evidence="6" type="ORF">HNQ46_000605</name>
</gene>
<dbReference type="SUPFAM" id="SSF47413">
    <property type="entry name" value="lambda repressor-like DNA-binding domains"/>
    <property type="match status" value="1"/>
</dbReference>
<dbReference type="Gene3D" id="3.40.50.2300">
    <property type="match status" value="2"/>
</dbReference>
<evidence type="ECO:0000313" key="6">
    <source>
        <dbReference type="EMBL" id="MBB6040642.1"/>
    </source>
</evidence>
<name>A0A7W9SEE6_9FIRM</name>
<dbReference type="SUPFAM" id="SSF53822">
    <property type="entry name" value="Periplasmic binding protein-like I"/>
    <property type="match status" value="1"/>
</dbReference>
<dbReference type="Pfam" id="PF00356">
    <property type="entry name" value="LacI"/>
    <property type="match status" value="1"/>
</dbReference>
<accession>A0A7W9SEE6</accession>
<dbReference type="InterPro" id="IPR000843">
    <property type="entry name" value="HTH_LacI"/>
</dbReference>
<evidence type="ECO:0000256" key="3">
    <source>
        <dbReference type="ARBA" id="ARBA00023125"/>
    </source>
</evidence>
<evidence type="ECO:0000256" key="1">
    <source>
        <dbReference type="ARBA" id="ARBA00022491"/>
    </source>
</evidence>
<dbReference type="GO" id="GO:0000976">
    <property type="term" value="F:transcription cis-regulatory region binding"/>
    <property type="evidence" value="ECO:0007669"/>
    <property type="project" value="TreeGrafter"/>
</dbReference>
<comment type="caution">
    <text evidence="6">The sequence shown here is derived from an EMBL/GenBank/DDBJ whole genome shotgun (WGS) entry which is preliminary data.</text>
</comment>
<keyword evidence="4" id="KW-0804">Transcription</keyword>
<reference evidence="6 7" key="1">
    <citation type="submission" date="2020-08" db="EMBL/GenBank/DDBJ databases">
        <title>Genomic Encyclopedia of Type Strains, Phase IV (KMG-IV): sequencing the most valuable type-strain genomes for metagenomic binning, comparative biology and taxonomic classification.</title>
        <authorList>
            <person name="Goeker M."/>
        </authorList>
    </citation>
    <scope>NUCLEOTIDE SEQUENCE [LARGE SCALE GENOMIC DNA]</scope>
    <source>
        <strain evidence="6 7">DSM 17245</strain>
    </source>
</reference>
<keyword evidence="1" id="KW-0678">Repressor</keyword>
<dbReference type="CDD" id="cd01392">
    <property type="entry name" value="HTH_LacI"/>
    <property type="match status" value="1"/>
</dbReference>
<dbReference type="EMBL" id="JACHHH010000002">
    <property type="protein sequence ID" value="MBB6040642.1"/>
    <property type="molecule type" value="Genomic_DNA"/>
</dbReference>
<keyword evidence="2" id="KW-0805">Transcription regulation</keyword>
<sequence length="335" mass="38161">MANDSPKEISATIRDVAKAAGVSPATVSRYYSGSSVVGTELSNQIENAAEKLGYIHKYRKRKDRGVIALLLSDLELSFYGDVVKEILEQLSRYRFRLIIIPYSNEESDYKHFITEMNIEGVIYLDENINPDILKYIHSKNIKTIMCGGVSQNDKVESVHVNDLLAAYEGMKYLIKLKHEKILVLSDFENKMGSTFQRLMGCRKALEEYSLQGQEELIAYGKMTYEMGYRLTEKMLKAKKDFTAVFAFSDEMAMGAIKALIANGLEVPRDISVLGFDDIAFAEKYNPPLTTIHQPIKAFVTQCLDFFMNETEHKTLDIMFPFRIIERSTCAENKRV</sequence>
<dbReference type="GeneID" id="85014163"/>
<dbReference type="RefSeq" id="WP_183682795.1">
    <property type="nucleotide sequence ID" value="NZ_JACHHH010000002.1"/>
</dbReference>
<dbReference type="Pfam" id="PF00532">
    <property type="entry name" value="Peripla_BP_1"/>
    <property type="match status" value="1"/>
</dbReference>
<evidence type="ECO:0000313" key="7">
    <source>
        <dbReference type="Proteomes" id="UP000522163"/>
    </source>
</evidence>
<feature type="domain" description="HTH lacI-type" evidence="5">
    <location>
        <begin position="11"/>
        <end position="65"/>
    </location>
</feature>
<dbReference type="InterPro" id="IPR010982">
    <property type="entry name" value="Lambda_DNA-bd_dom_sf"/>
</dbReference>
<dbReference type="PANTHER" id="PTHR30146">
    <property type="entry name" value="LACI-RELATED TRANSCRIPTIONAL REPRESSOR"/>
    <property type="match status" value="1"/>
</dbReference>
<protein>
    <submittedName>
        <fullName evidence="6">DNA-binding LacI/PurR family transcriptional regulator</fullName>
    </submittedName>
</protein>
<dbReference type="Proteomes" id="UP000522163">
    <property type="component" value="Unassembled WGS sequence"/>
</dbReference>
<dbReference type="InterPro" id="IPR001761">
    <property type="entry name" value="Peripla_BP/Lac1_sug-bd_dom"/>
</dbReference>
<dbReference type="GO" id="GO:0003700">
    <property type="term" value="F:DNA-binding transcription factor activity"/>
    <property type="evidence" value="ECO:0007669"/>
    <property type="project" value="TreeGrafter"/>
</dbReference>
<evidence type="ECO:0000256" key="4">
    <source>
        <dbReference type="ARBA" id="ARBA00023163"/>
    </source>
</evidence>
<dbReference type="PANTHER" id="PTHR30146:SF148">
    <property type="entry name" value="HTH-TYPE TRANSCRIPTIONAL REPRESSOR PURR-RELATED"/>
    <property type="match status" value="1"/>
</dbReference>
<evidence type="ECO:0000259" key="5">
    <source>
        <dbReference type="PROSITE" id="PS50932"/>
    </source>
</evidence>
<dbReference type="PROSITE" id="PS50932">
    <property type="entry name" value="HTH_LACI_2"/>
    <property type="match status" value="1"/>
</dbReference>
<evidence type="ECO:0000256" key="2">
    <source>
        <dbReference type="ARBA" id="ARBA00023015"/>
    </source>
</evidence>
<dbReference type="Gene3D" id="1.10.260.40">
    <property type="entry name" value="lambda repressor-like DNA-binding domains"/>
    <property type="match status" value="1"/>
</dbReference>
<keyword evidence="3 6" id="KW-0238">DNA-binding</keyword>
<dbReference type="AlphaFoldDB" id="A0A7W9SEE6"/>
<proteinExistence type="predicted"/>
<organism evidence="6 7">
    <name type="scientific">Oribacterium sinus</name>
    <dbReference type="NCBI Taxonomy" id="237576"/>
    <lineage>
        <taxon>Bacteria</taxon>
        <taxon>Bacillati</taxon>
        <taxon>Bacillota</taxon>
        <taxon>Clostridia</taxon>
        <taxon>Lachnospirales</taxon>
        <taxon>Lachnospiraceae</taxon>
        <taxon>Oribacterium</taxon>
    </lineage>
</organism>
<dbReference type="SMART" id="SM00354">
    <property type="entry name" value="HTH_LACI"/>
    <property type="match status" value="1"/>
</dbReference>